<feature type="region of interest" description="Disordered" evidence="1">
    <location>
        <begin position="1626"/>
        <end position="1647"/>
    </location>
</feature>
<dbReference type="GO" id="GO:0045505">
    <property type="term" value="F:dynein intermediate chain binding"/>
    <property type="evidence" value="ECO:0007669"/>
    <property type="project" value="InterPro"/>
</dbReference>
<dbReference type="GO" id="GO:0030286">
    <property type="term" value="C:dynein complex"/>
    <property type="evidence" value="ECO:0007669"/>
    <property type="project" value="InterPro"/>
</dbReference>
<evidence type="ECO:0000313" key="4">
    <source>
        <dbReference type="EMBL" id="DBA04162.1"/>
    </source>
</evidence>
<feature type="compositionally biased region" description="Basic and acidic residues" evidence="1">
    <location>
        <begin position="58"/>
        <end position="74"/>
    </location>
</feature>
<feature type="compositionally biased region" description="Polar residues" evidence="1">
    <location>
        <begin position="3505"/>
        <end position="3522"/>
    </location>
</feature>
<dbReference type="Pfam" id="PF17852">
    <property type="entry name" value="Dynein_AAA_lid"/>
    <property type="match status" value="1"/>
</dbReference>
<sequence>MMQRRSSRRVDEGNDGRRAADKIQQFLRQQAADPQQTQQLLMARLVSSDPTKPVPKHVRPDDNQRSTRSCERADKPHTLPAITIERFHEKYCAHDALLRYALHVIQQRLPLTDGWDDVADAKRTVVPEDDVLYLVYDESPPSGFKNVYWLQFTEELRVINGLEEYFTLSSHGFTRVRRGIVLEYADVATWVDEKRAFDHMTNMKGLQKIQQMLFFFSWKKKAIKSRHRRIGAVLDYFLVSEAIHKHLSTFISCLHHAVCGVFVREEHRTAIVTETTEEDTQQASEPPPVIQLTTKLHQMEAIELATNPVVYDLRFHLRHRTTPHPFIYAEVVESINLNAHGFNDDSLMIQPSKFDVLGVLHKAMKDYLVAMDDIRCVLQDPRFASVLAPFAPHQKREFLENMSKPSSNTLQMKVRELKDMRQALDIYVKQLEILASDHKAFVSDLQRANQVRIGSVRFGGELSSESLPLTSAERYEVESVKWEGFLERARKTPTFVQIGVVLINQQSIQDKVRAHIANQVNRMDQLLPLIYKQFLQGIIGEVECLLERVTNIPTTMSDALTWLQSMIEMLPNHPFRLAFDTKCKNVDKLRLLLKERVAKSSTSELPDYGAVRKLEYAWESLHETFILCLQRVQDRDSEHRQSFQALVMKSEASVTRQLEQIRDEFEQVPSGVEASTDDKKKQKQIEMKKKTIVQQLEQLAEVDVERENLVALFSEFECRHRACVEGTTSSWDADLSSSSHPEKKLLTESFLGYVVTSFDLMKWFGSWRELEQKWLCAPLHTVHSGVVMNRIKQFRRRLLHGTSKLNHAVNVNFADAAFLTRDAQLVQTFERSLDNMLENCKVFQAISSGAFSEERWSTVEQLLEGDSSITESKVHSRIEQVRQRLGRLQMEFKHENYRIRLENISIIVRDLEDLSMELKLVASAHNPWLESLLELIDDVETKLSMCSNIKDFQEKWFLLCEMSKLHDVEEFFSGQSPIKSRKSRQSIARQDSTWVDFLSSSNQWGDRVRCLSCMSINALVAGPPRSSLSHDANANPSLDKFQGLPCTLDQVLEVFKGFEFEKHTRYCEDAEALFRAFLRATRERTPRLFLLQDVELLRLLIREDDLNEIKRTLVTCFPQVASFMLASTTRKLDVDSDEPGSGSGISSSLGSIESDGVEYGGYSRSGSLVLRGISDQSGTQFQFGVEVMKIGRVKFWLSRVEEEIANLVKDHTKKALQTVLQEEINVKDSLFQRKQCNLLLPQCIVVALTARFTHEVIHGIPFMANDDESEEAISPLDKIDELIDNALRWQEQIVDFITNPSNGFHKGDTRVESALALSLNQCTSLRHTRELAGQDMWEEAKFHWLTHLRVHVYLDTQSSNSSKLIRLTQLSLPEIAASIQSRPFQLIAQVAHMEIPLGKDFAGCERLPVLSPLTNRCAFALFSAMRNCSLALVAPYSTSPTASTHLVRAISHFLMKLVLTLDSAKMANNLENVENYARATYSLNGMLVCPRPIALAPATMSAFYERLKEMFEDTIARQSSGSLASQRASTVNAVVFFPCSSSEIQQSQLMRSLQTPWRPLAVVPPSLEHFVDVCLLTQGYTRSQIDSINLTSCLLELFDALPAQLPNNFHFAQKVVQEVAQLKNASHVSSLDSPSSRSPDRRERRERSAGIGRVALAALRNADESLEHALFSKAITMMVRRLSSSLEDSTQNSIATILENLMTKYFPLAKQRTIAEKPLSKENAVLDAVKICLSHMNLGVNEHQLKKTMELWKAIDGKRASIVTGGIALGKSTCIKTLHNALCALELAEIQELEAVNEDDAAEKTTISSQTASGRAQYVVINHHLLTLDEMYGINADLSDPQMNSGLLPRLLRSTDVTHSQASHRVWLHFDGVPKLAMLEPLLSLLRSGYTRMMLPSSGLIQVAAMQDTQVVFEASDLTDLSPTLLYTCSMVVMEATCVRMVNILAAWRSAWEDVLQFPVGSRAAENTALVFRTVHFLISEVCVQYIAEDPTVRSQHSDPNEPIEEQELRLGLLSICQMTQTALSLVSAMLLKHRTTLEDMTGQEITRCVLFAVLWGFAGHLDDMGRQKIDHFVRARVQNRVELRHLGDVQGSSLDCARLGDFWVKVHGANQSLVSKTIKATQDATTNAASNVLVLPPSALSMVQICRLYIHSGRSFILVGPRACGKTSFLRILCQLNEEDEANEAMVETSIHERHAHGILNWMHMPPAFFDPRCANSSAMFVRAECDLSNVHGQTTFVFLDDVGLTPGGEGHHQAEFLRQVLHHRSMYSRTRHAIVPVNKQVGATMSIREEQQGPTTYSIGDSLSRSILRMAVLRACVHDRKELQHVFRTKYHAYFPPISATKPTAPPLRSEGDRTLSLEETILRANVDFAVDMIAIAGAQTQPGTSFLFNLHHLDDLLVRLFRFEMGDTYRPREASLLALGRLHQSWMSQARHIAYIPWSNASGSSRSLVQDKADPNKRLWSCIRLISDKYFSVALRNDMDAMLAGSTVYFAHEVLSHRMKEHRENVLSVLNEALIGNASSMSLTRGKGSTGDMAAGVSRETCMQLIVQALMRVIEQHGALETRWRTQLMLVLANTRWLDRLLQLIHALDLGKNLMISTNDPSIVRMLVRIAALVLHARFTALSMQDETQTHEALTELVQQAVVHDKQSIAWLGVPSAPAEMATKSLAAWSAIVNAGCRKHAFALFRDAPVRDAITSAVVRHTTRLESIDQDSMLDKCRALVAAKLRTCICTSEPLSAFEPWPELECIQGLRFDSDQLGLLEMANAAIAMSSLSLVQIQESTLGQTLVTIHSQLYSHSQAYVSEMAAFLQFLENAVVLSREKENKRSQKRATIARCMTKVEEIREQFPKLHMEKSVLEKRVVALTREVRVSSAAYASATIPSAFEELDDVAPIGQRTQWILRVRMEESSLALAECEQRLSDLSVDIKEWQDASAAVAALGSMWNGKLAVLESDGPRQQALALLQSAEMTYLLCLPSNERRRHRQALCSTIGVKTCPDPVEYLHALEEWPTFATNESIHCHVWQARFPFLQSESVAELLSVDYLSDQVPVFVDPTGLMQHLLVACLAARMFQDDDPEHHSNSWNDPSNELGAVVINCDDQAVDFKLRLAQQRNVPVLLVNFEATVIPIVTSVLGDTPPLRRPHTLHEMTMFGFEQHQELQAKRRSVQQRRRILSSAVTPGAGIASLAKSQLGRIKVNTKPTTVVSSPLSSPSSPTPGSSSALLKTKSFIAAAQTKAHQRFAALSFQIFAVTTRVQTLASLRGQPGVIGVSVDWADEELDGFFRNVWIRKCNATLAESMFEHKHGVISNLVAMAALRDQARTAFGGSRCAPAIHTLAAIADTMHREERKQRSQLFLCSQRQAEIDKECAKYSRIGQEVHDLMTSLLLLPLAPCFPRSYQWLAQQVVMQVDIFNSHNGSSRRLDLQLDPARIFDVVYRELTIRVLSGVSSGVLRSVLQLLVALRRASRDDTVALGEQSFQKFIDLLSSSPMDHMPSGAQPPVAAQSPPTQADNPSQATTTDSSVEPPLAVRGTLAERLRRKIRLCAHFFGQMETSRGVTNESTKATRQRTHRSRMLAGANQDFAPAKSTSKAKAPASAESQLSVAWKLSLERDVAVLQQDLESLWCDWKAAAMLLKRDLERDLDSMHLITYRRRRSSASGESLRAFISSGSSSVNPIVVLALQSLPDVDRAYHPDTGNESATQRVLRQLILSKTWFPSAFFDVAQTVIAHNAVTTIKARGAQITPVLIETLPATVLPSTHADLFVTSEGRVHLPVSLVVYAPRERHLVEIALTNAKEVSGAHVISVNRLNAGRLKEEILPAVTSKAPLIVEITDASHFDEVLLVVSKVINQNALLSIPRWRMVCSSVELERVHSGRLPFVHVVTALDAESTSLIQTLEAMETSLDRMITDNEIARQLMVKYSSLLLGEPQEMLPIAPSLALCSEVDEVAASAAVEQDGKQHQELIAGIGFDNCFVQRDDARRSIILGKQTSSESVSGANAFSQPDVTSTANSAAMSASLLNALYAMAPKNAELQLPTQFVGPFERMAGLIARLRAHQATGQPPTFTEGLFVPWCSCLEEFEANAALFDLLSGLINALRRNLLETQRSVETMDLVRTIQRGFVPAVWIDAIRKKLGSDLTSRSTPLMWPPAHVSFVQLLVLLYCRLRLVTAALCMRGGVAFNLAAICNAANVLEQLQEHVSRQSRTSRDRIHLLLELDDATDGASDMLLKANTGQTVTSMTSKAEVPPSYHPAVLIDSDGPIGIRLQGLALLEIVAATTHSDMRTNAHILPLCRLTCVTDEELRRIEKQVGKHGGGSHGSGLSSCALVLVPSLGVYQDTALSSDITLTIANRLFLGRSIADTFATLLHSIESPVPREFSICAPLFPEEDEPERV</sequence>
<dbReference type="Proteomes" id="UP001146120">
    <property type="component" value="Unassembled WGS sequence"/>
</dbReference>
<dbReference type="InterPro" id="IPR042228">
    <property type="entry name" value="Dynein_linker_3"/>
</dbReference>
<dbReference type="GO" id="GO:0008569">
    <property type="term" value="F:minus-end-directed microtubule motor activity"/>
    <property type="evidence" value="ECO:0007669"/>
    <property type="project" value="TreeGrafter"/>
</dbReference>
<dbReference type="SUPFAM" id="SSF52540">
    <property type="entry name" value="P-loop containing nucleoside triphosphate hydrolases"/>
    <property type="match status" value="1"/>
</dbReference>
<protein>
    <recommendedName>
        <fullName evidence="6">Dynein heavy chain</fullName>
    </recommendedName>
</protein>
<feature type="compositionally biased region" description="Basic and acidic residues" evidence="1">
    <location>
        <begin position="8"/>
        <end position="21"/>
    </location>
</feature>
<dbReference type="GO" id="GO:0060294">
    <property type="term" value="P:cilium movement involved in cell motility"/>
    <property type="evidence" value="ECO:0007669"/>
    <property type="project" value="TreeGrafter"/>
</dbReference>
<reference evidence="4" key="1">
    <citation type="submission" date="2022-11" db="EMBL/GenBank/DDBJ databases">
        <authorList>
            <person name="Morgan W.R."/>
            <person name="Tartar A."/>
        </authorList>
    </citation>
    <scope>NUCLEOTIDE SEQUENCE</scope>
    <source>
        <strain evidence="4">ARSEF 373</strain>
    </source>
</reference>
<keyword evidence="5" id="KW-1185">Reference proteome</keyword>
<proteinExistence type="predicted"/>
<feature type="compositionally biased region" description="Low complexity" evidence="1">
    <location>
        <begin position="29"/>
        <end position="39"/>
    </location>
</feature>
<comment type="caution">
    <text evidence="4">The sequence shown here is derived from an EMBL/GenBank/DDBJ whole genome shotgun (WGS) entry which is preliminary data.</text>
</comment>
<feature type="region of interest" description="Disordered" evidence="1">
    <location>
        <begin position="1"/>
        <end position="74"/>
    </location>
</feature>
<evidence type="ECO:0000259" key="2">
    <source>
        <dbReference type="Pfam" id="PF08393"/>
    </source>
</evidence>
<name>A0AAV2ZBL4_9STRA</name>
<reference evidence="4" key="2">
    <citation type="journal article" date="2023" name="Microbiol Resour">
        <title>Decontamination and Annotation of the Draft Genome Sequence of the Oomycete Lagenidium giganteum ARSEF 373.</title>
        <authorList>
            <person name="Morgan W.R."/>
            <person name="Tartar A."/>
        </authorList>
    </citation>
    <scope>NUCLEOTIDE SEQUENCE</scope>
    <source>
        <strain evidence="4">ARSEF 373</strain>
    </source>
</reference>
<dbReference type="PANTHER" id="PTHR10676">
    <property type="entry name" value="DYNEIN HEAVY CHAIN FAMILY PROTEIN"/>
    <property type="match status" value="1"/>
</dbReference>
<dbReference type="EMBL" id="DAKRPA010000011">
    <property type="protein sequence ID" value="DBA04162.1"/>
    <property type="molecule type" value="Genomic_DNA"/>
</dbReference>
<organism evidence="4 5">
    <name type="scientific">Lagenidium giganteum</name>
    <dbReference type="NCBI Taxonomy" id="4803"/>
    <lineage>
        <taxon>Eukaryota</taxon>
        <taxon>Sar</taxon>
        <taxon>Stramenopiles</taxon>
        <taxon>Oomycota</taxon>
        <taxon>Peronosporomycetes</taxon>
        <taxon>Pythiales</taxon>
        <taxon>Pythiaceae</taxon>
    </lineage>
</organism>
<dbReference type="Gene3D" id="3.40.50.300">
    <property type="entry name" value="P-loop containing nucleotide triphosphate hydrolases"/>
    <property type="match status" value="2"/>
</dbReference>
<dbReference type="Gene3D" id="3.20.180.20">
    <property type="entry name" value="Dynein heavy chain, N-terminal domain 2"/>
    <property type="match status" value="1"/>
</dbReference>
<feature type="domain" description="Dynein heavy chain AAA 5 extension" evidence="3">
    <location>
        <begin position="2016"/>
        <end position="2079"/>
    </location>
</feature>
<dbReference type="InterPro" id="IPR026983">
    <property type="entry name" value="DHC"/>
</dbReference>
<accession>A0AAV2ZBL4</accession>
<feature type="region of interest" description="Disordered" evidence="1">
    <location>
        <begin position="3489"/>
        <end position="3529"/>
    </location>
</feature>
<dbReference type="InterPro" id="IPR041466">
    <property type="entry name" value="Dynein_AAA5_ext"/>
</dbReference>
<dbReference type="GO" id="GO:0097729">
    <property type="term" value="C:9+2 motile cilium"/>
    <property type="evidence" value="ECO:0007669"/>
    <property type="project" value="TreeGrafter"/>
</dbReference>
<dbReference type="InterPro" id="IPR013602">
    <property type="entry name" value="Dynein_heavy_linker"/>
</dbReference>
<evidence type="ECO:0000256" key="1">
    <source>
        <dbReference type="SAM" id="MobiDB-lite"/>
    </source>
</evidence>
<feature type="compositionally biased region" description="Basic and acidic residues" evidence="1">
    <location>
        <begin position="1638"/>
        <end position="1647"/>
    </location>
</feature>
<evidence type="ECO:0000259" key="3">
    <source>
        <dbReference type="Pfam" id="PF17852"/>
    </source>
</evidence>
<dbReference type="GO" id="GO:0051959">
    <property type="term" value="F:dynein light intermediate chain binding"/>
    <property type="evidence" value="ECO:0007669"/>
    <property type="project" value="InterPro"/>
</dbReference>
<evidence type="ECO:0008006" key="6">
    <source>
        <dbReference type="Google" id="ProtNLM"/>
    </source>
</evidence>
<dbReference type="PANTHER" id="PTHR10676:SF401">
    <property type="entry name" value="DYNEIN HEAVY CHAIN LINKER DOMAIN-CONTAINING PROTEIN"/>
    <property type="match status" value="1"/>
</dbReference>
<dbReference type="InterPro" id="IPR027417">
    <property type="entry name" value="P-loop_NTPase"/>
</dbReference>
<gene>
    <name evidence="4" type="ORF">N0F65_004270</name>
</gene>
<feature type="domain" description="Dynein heavy chain linker" evidence="2">
    <location>
        <begin position="870"/>
        <end position="1215"/>
    </location>
</feature>
<dbReference type="Pfam" id="PF08393">
    <property type="entry name" value="DHC_N2"/>
    <property type="match status" value="1"/>
</dbReference>
<evidence type="ECO:0000313" key="5">
    <source>
        <dbReference type="Proteomes" id="UP001146120"/>
    </source>
</evidence>